<keyword evidence="9" id="KW-1185">Reference proteome</keyword>
<keyword evidence="3" id="KW-1003">Cell membrane</keyword>
<dbReference type="PANTHER" id="PTHR33452:SF1">
    <property type="entry name" value="INNER MEMBRANE PROTEIN YPHA-RELATED"/>
    <property type="match status" value="1"/>
</dbReference>
<comment type="similarity">
    <text evidence="2">Belongs to the DoxX family.</text>
</comment>
<accession>A0A2R4WMA7</accession>
<evidence type="ECO:0000256" key="7">
    <source>
        <dbReference type="SAM" id="Phobius"/>
    </source>
</evidence>
<sequence length="150" mass="15561">MTQTPAAYGTTLLRVTLGFALIAHGPYLKPFVFGMDGASAFFDKLGLPGPLAWAVMAVEAVTGLMLVLGLQTRYAALAALPVLLGATWAHSGNGWLFTKGGWEYPAFWALALAAQALLGNGALALSNALGHPDALGRFPKAQPLAARQAA</sequence>
<gene>
    <name evidence="8" type="ORF">DA075_18625</name>
</gene>
<feature type="transmembrane region" description="Helical" evidence="7">
    <location>
        <begin position="106"/>
        <end position="130"/>
    </location>
</feature>
<evidence type="ECO:0000256" key="1">
    <source>
        <dbReference type="ARBA" id="ARBA00004651"/>
    </source>
</evidence>
<feature type="transmembrane region" description="Helical" evidence="7">
    <location>
        <begin position="74"/>
        <end position="91"/>
    </location>
</feature>
<dbReference type="OrthoDB" id="5382961at2"/>
<evidence type="ECO:0000256" key="2">
    <source>
        <dbReference type="ARBA" id="ARBA00006679"/>
    </source>
</evidence>
<evidence type="ECO:0000313" key="8">
    <source>
        <dbReference type="EMBL" id="AWB22669.1"/>
    </source>
</evidence>
<keyword evidence="5 7" id="KW-1133">Transmembrane helix</keyword>
<keyword evidence="4 7" id="KW-0812">Transmembrane</keyword>
<proteinExistence type="inferred from homology"/>
<evidence type="ECO:0000313" key="9">
    <source>
        <dbReference type="Proteomes" id="UP000244755"/>
    </source>
</evidence>
<feature type="transmembrane region" description="Helical" evidence="7">
    <location>
        <begin position="47"/>
        <end position="67"/>
    </location>
</feature>
<name>A0A2R4WMA7_9HYPH</name>
<dbReference type="InterPro" id="IPR032808">
    <property type="entry name" value="DoxX"/>
</dbReference>
<evidence type="ECO:0000256" key="4">
    <source>
        <dbReference type="ARBA" id="ARBA00022692"/>
    </source>
</evidence>
<dbReference type="AlphaFoldDB" id="A0A2R4WMA7"/>
<dbReference type="GO" id="GO:0005886">
    <property type="term" value="C:plasma membrane"/>
    <property type="evidence" value="ECO:0007669"/>
    <property type="project" value="UniProtKB-SubCell"/>
</dbReference>
<protein>
    <submittedName>
        <fullName evidence="8">DoxX family protein</fullName>
    </submittedName>
</protein>
<dbReference type="Pfam" id="PF07681">
    <property type="entry name" value="DoxX"/>
    <property type="match status" value="1"/>
</dbReference>
<dbReference type="EMBL" id="CP028843">
    <property type="protein sequence ID" value="AWB22669.1"/>
    <property type="molecule type" value="Genomic_DNA"/>
</dbReference>
<dbReference type="KEGG" id="mee:DA075_18625"/>
<dbReference type="RefSeq" id="WP_099954474.1">
    <property type="nucleotide sequence ID" value="NZ_CP028843.1"/>
</dbReference>
<dbReference type="PANTHER" id="PTHR33452">
    <property type="entry name" value="OXIDOREDUCTASE CATD-RELATED"/>
    <property type="match status" value="1"/>
</dbReference>
<evidence type="ECO:0000256" key="3">
    <source>
        <dbReference type="ARBA" id="ARBA00022475"/>
    </source>
</evidence>
<evidence type="ECO:0000256" key="6">
    <source>
        <dbReference type="ARBA" id="ARBA00023136"/>
    </source>
</evidence>
<evidence type="ECO:0000256" key="5">
    <source>
        <dbReference type="ARBA" id="ARBA00022989"/>
    </source>
</evidence>
<keyword evidence="6 7" id="KW-0472">Membrane</keyword>
<feature type="transmembrane region" description="Helical" evidence="7">
    <location>
        <begin position="7"/>
        <end position="27"/>
    </location>
</feature>
<dbReference type="Proteomes" id="UP000244755">
    <property type="component" value="Chromosome 1"/>
</dbReference>
<comment type="subcellular location">
    <subcellularLocation>
        <location evidence="1">Cell membrane</location>
        <topology evidence="1">Multi-pass membrane protein</topology>
    </subcellularLocation>
</comment>
<dbReference type="InterPro" id="IPR051907">
    <property type="entry name" value="DoxX-like_oxidoreductase"/>
</dbReference>
<reference evidence="8 9" key="1">
    <citation type="submission" date="2018-04" db="EMBL/GenBank/DDBJ databases">
        <title>Methylobacterium sp. PR1016A genome.</title>
        <authorList>
            <person name="Park W."/>
        </authorList>
    </citation>
    <scope>NUCLEOTIDE SEQUENCE [LARGE SCALE GENOMIC DNA]</scope>
    <source>
        <strain evidence="8 9">PR1016A</strain>
    </source>
</reference>
<organism evidence="8 9">
    <name type="scientific">Methylobacterium currus</name>
    <dbReference type="NCBI Taxonomy" id="2051553"/>
    <lineage>
        <taxon>Bacteria</taxon>
        <taxon>Pseudomonadati</taxon>
        <taxon>Pseudomonadota</taxon>
        <taxon>Alphaproteobacteria</taxon>
        <taxon>Hyphomicrobiales</taxon>
        <taxon>Methylobacteriaceae</taxon>
        <taxon>Methylobacterium</taxon>
    </lineage>
</organism>